<gene>
    <name evidence="2" type="ORF">MSAN_00654100</name>
</gene>
<accession>A0A8H6Z057</accession>
<dbReference type="Proteomes" id="UP000623467">
    <property type="component" value="Unassembled WGS sequence"/>
</dbReference>
<sequence>MQHLFISMFEPASLPSCRVLCRNAHSNEQLALASSHTIPIPTRLPPQNRHRGAAYIWYTGGTTKGALALLSFHPAPITYESMRYAARSRLTRAPNRFRGPPTLAVACTSSLQTISGATNQLPYLLKVPTALLGETATQRACVALRAMCCQKSGADAPSGGALATALNRMSRTSGVRSGTVRRRVVPRLEIHYLVHAMPFAPDACLPAARKSTPALPCSPSRRTADKRRTDGGNASIVPDASRECGAQVVGAECKSSPAIPRSSQTRHDASRPNAGRVTLTPRGGRIHRPGNTLPPVRRETTAERASESARIRYINDAQYTVCAYLSSELGQPRRSSLTSQPKWELSGRGCERGYRRCWRTAAASWSRAAYVRSVPVPTAAAVYVYAARALSGAFAVRGFVGAGARLAVRVGCECGCGYARSHGQRGHGARGCASRAAAPTVARLVTPPPSSIQYNECIR</sequence>
<name>A0A8H6Z057_9AGAR</name>
<feature type="region of interest" description="Disordered" evidence="1">
    <location>
        <begin position="210"/>
        <end position="238"/>
    </location>
</feature>
<keyword evidence="3" id="KW-1185">Reference proteome</keyword>
<organism evidence="2 3">
    <name type="scientific">Mycena sanguinolenta</name>
    <dbReference type="NCBI Taxonomy" id="230812"/>
    <lineage>
        <taxon>Eukaryota</taxon>
        <taxon>Fungi</taxon>
        <taxon>Dikarya</taxon>
        <taxon>Basidiomycota</taxon>
        <taxon>Agaricomycotina</taxon>
        <taxon>Agaricomycetes</taxon>
        <taxon>Agaricomycetidae</taxon>
        <taxon>Agaricales</taxon>
        <taxon>Marasmiineae</taxon>
        <taxon>Mycenaceae</taxon>
        <taxon>Mycena</taxon>
    </lineage>
</organism>
<dbReference type="EMBL" id="JACAZH010000004">
    <property type="protein sequence ID" value="KAF7370233.1"/>
    <property type="molecule type" value="Genomic_DNA"/>
</dbReference>
<proteinExistence type="predicted"/>
<evidence type="ECO:0000256" key="1">
    <source>
        <dbReference type="SAM" id="MobiDB-lite"/>
    </source>
</evidence>
<comment type="caution">
    <text evidence="2">The sequence shown here is derived from an EMBL/GenBank/DDBJ whole genome shotgun (WGS) entry which is preliminary data.</text>
</comment>
<protein>
    <submittedName>
        <fullName evidence="2">Uncharacterized protein</fullName>
    </submittedName>
</protein>
<feature type="region of interest" description="Disordered" evidence="1">
    <location>
        <begin position="255"/>
        <end position="300"/>
    </location>
</feature>
<reference evidence="2" key="1">
    <citation type="submission" date="2020-05" db="EMBL/GenBank/DDBJ databases">
        <title>Mycena genomes resolve the evolution of fungal bioluminescence.</title>
        <authorList>
            <person name="Tsai I.J."/>
        </authorList>
    </citation>
    <scope>NUCLEOTIDE SEQUENCE</scope>
    <source>
        <strain evidence="2">160909Yilan</strain>
    </source>
</reference>
<evidence type="ECO:0000313" key="3">
    <source>
        <dbReference type="Proteomes" id="UP000623467"/>
    </source>
</evidence>
<evidence type="ECO:0000313" key="2">
    <source>
        <dbReference type="EMBL" id="KAF7370233.1"/>
    </source>
</evidence>
<dbReference type="AlphaFoldDB" id="A0A8H6Z057"/>